<evidence type="ECO:0000313" key="10">
    <source>
        <dbReference type="EMBL" id="MDZ5759503.1"/>
    </source>
</evidence>
<evidence type="ECO:0000313" key="11">
    <source>
        <dbReference type="Proteomes" id="UP001290462"/>
    </source>
</evidence>
<evidence type="ECO:0000256" key="6">
    <source>
        <dbReference type="ARBA" id="ARBA00022989"/>
    </source>
</evidence>
<comment type="subcellular location">
    <subcellularLocation>
        <location evidence="9">Cell membrane</location>
        <topology evidence="9">Single-pass membrane protein</topology>
    </subcellularLocation>
    <subcellularLocation>
        <location evidence="1">Membrane</location>
    </subcellularLocation>
</comment>
<accession>A0AAW9JV69</accession>
<comment type="similarity">
    <text evidence="9">Belongs to the SecE/SEC61-gamma family.</text>
</comment>
<dbReference type="Proteomes" id="UP001290462">
    <property type="component" value="Unassembled WGS sequence"/>
</dbReference>
<dbReference type="GO" id="GO:0065002">
    <property type="term" value="P:intracellular protein transmembrane transport"/>
    <property type="evidence" value="ECO:0007669"/>
    <property type="project" value="UniProtKB-UniRule"/>
</dbReference>
<gene>
    <name evidence="9 10" type="primary">secE</name>
    <name evidence="10" type="ORF">RAK27_12640</name>
</gene>
<sequence length="57" mass="6598">MGKFFSGVKSEMKQVTWPTGKELRKYTMTVFGTVFFFVIFFMIVDFGITSLLGLFIK</sequence>
<evidence type="ECO:0000256" key="7">
    <source>
        <dbReference type="ARBA" id="ARBA00023010"/>
    </source>
</evidence>
<dbReference type="GO" id="GO:0005886">
    <property type="term" value="C:plasma membrane"/>
    <property type="evidence" value="ECO:0007669"/>
    <property type="project" value="UniProtKB-SubCell"/>
</dbReference>
<dbReference type="NCBIfam" id="TIGR00964">
    <property type="entry name" value="secE_bact"/>
    <property type="match status" value="1"/>
</dbReference>
<proteinExistence type="inferred from homology"/>
<dbReference type="InterPro" id="IPR038379">
    <property type="entry name" value="SecE_sf"/>
</dbReference>
<organism evidence="10 11">
    <name type="scientific">Carnobacterium maltaromaticum</name>
    <name type="common">Carnobacterium piscicola</name>
    <dbReference type="NCBI Taxonomy" id="2751"/>
    <lineage>
        <taxon>Bacteria</taxon>
        <taxon>Bacillati</taxon>
        <taxon>Bacillota</taxon>
        <taxon>Bacilli</taxon>
        <taxon>Lactobacillales</taxon>
        <taxon>Carnobacteriaceae</taxon>
        <taxon>Carnobacterium</taxon>
    </lineage>
</organism>
<evidence type="ECO:0000256" key="2">
    <source>
        <dbReference type="ARBA" id="ARBA00022448"/>
    </source>
</evidence>
<protein>
    <recommendedName>
        <fullName evidence="9">Protein translocase subunit SecE</fullName>
    </recommendedName>
</protein>
<evidence type="ECO:0000256" key="8">
    <source>
        <dbReference type="ARBA" id="ARBA00023136"/>
    </source>
</evidence>
<keyword evidence="2 9" id="KW-0813">Transport</keyword>
<dbReference type="GO" id="GO:0008320">
    <property type="term" value="F:protein transmembrane transporter activity"/>
    <property type="evidence" value="ECO:0007669"/>
    <property type="project" value="UniProtKB-UniRule"/>
</dbReference>
<dbReference type="PANTHER" id="PTHR33910">
    <property type="entry name" value="PROTEIN TRANSLOCASE SUBUNIT SECE"/>
    <property type="match status" value="1"/>
</dbReference>
<evidence type="ECO:0000256" key="9">
    <source>
        <dbReference type="HAMAP-Rule" id="MF_00422"/>
    </source>
</evidence>
<dbReference type="GO" id="GO:0043952">
    <property type="term" value="P:protein transport by the Sec complex"/>
    <property type="evidence" value="ECO:0007669"/>
    <property type="project" value="UniProtKB-UniRule"/>
</dbReference>
<dbReference type="GeneID" id="83604624"/>
<dbReference type="HAMAP" id="MF_00422">
    <property type="entry name" value="SecE"/>
    <property type="match status" value="1"/>
</dbReference>
<reference evidence="10" key="1">
    <citation type="submission" date="2023-08" db="EMBL/GenBank/DDBJ databases">
        <title>Genomic characterization of piscicolin 126 produced by Carnobacterium maltaromaticum CM22 strain isolated from salmon (Salmo salar).</title>
        <authorList>
            <person name="Gonzalez-Gragera E."/>
            <person name="Garcia-Lopez J.D."/>
            <person name="Teso-Perez C."/>
            <person name="Gimenez-Hernandez I."/>
            <person name="Peralta-Sanchez J.M."/>
            <person name="Valdivia E."/>
            <person name="Montalban-Lopez M."/>
            <person name="Martin-Platero A.M."/>
            <person name="Banos A."/>
            <person name="Martinez-Bueno M."/>
        </authorList>
    </citation>
    <scope>NUCLEOTIDE SEQUENCE</scope>
    <source>
        <strain evidence="10">CM22</strain>
    </source>
</reference>
<keyword evidence="8 9" id="KW-0472">Membrane</keyword>
<keyword evidence="6 9" id="KW-1133">Transmembrane helix</keyword>
<dbReference type="GO" id="GO:0006605">
    <property type="term" value="P:protein targeting"/>
    <property type="evidence" value="ECO:0007669"/>
    <property type="project" value="UniProtKB-UniRule"/>
</dbReference>
<evidence type="ECO:0000256" key="1">
    <source>
        <dbReference type="ARBA" id="ARBA00004370"/>
    </source>
</evidence>
<evidence type="ECO:0000256" key="5">
    <source>
        <dbReference type="ARBA" id="ARBA00022927"/>
    </source>
</evidence>
<keyword evidence="3 9" id="KW-1003">Cell membrane</keyword>
<name>A0AAW9JV69_CARML</name>
<dbReference type="AlphaFoldDB" id="A0AAW9JV69"/>
<dbReference type="Gene3D" id="1.20.5.1030">
    <property type="entry name" value="Preprotein translocase secy subunit"/>
    <property type="match status" value="1"/>
</dbReference>
<comment type="caution">
    <text evidence="10">The sequence shown here is derived from an EMBL/GenBank/DDBJ whole genome shotgun (WGS) entry which is preliminary data.</text>
</comment>
<comment type="function">
    <text evidence="9">Essential subunit of the Sec protein translocation channel SecYEG. Clamps together the 2 halves of SecY. May contact the channel plug during translocation.</text>
</comment>
<dbReference type="Pfam" id="PF00584">
    <property type="entry name" value="SecE"/>
    <property type="match status" value="1"/>
</dbReference>
<dbReference type="EMBL" id="JAVBVO010000003">
    <property type="protein sequence ID" value="MDZ5759503.1"/>
    <property type="molecule type" value="Genomic_DNA"/>
</dbReference>
<dbReference type="InterPro" id="IPR001901">
    <property type="entry name" value="Translocase_SecE/Sec61-g"/>
</dbReference>
<keyword evidence="5 9" id="KW-0653">Protein transport</keyword>
<keyword evidence="4 9" id="KW-0812">Transmembrane</keyword>
<feature type="transmembrane region" description="Helical" evidence="9">
    <location>
        <begin position="30"/>
        <end position="56"/>
    </location>
</feature>
<dbReference type="InterPro" id="IPR005807">
    <property type="entry name" value="SecE_bac"/>
</dbReference>
<comment type="subunit">
    <text evidence="9">Component of the Sec protein translocase complex. Heterotrimer consisting of SecY, SecE and SecG subunits. The heterotrimers can form oligomers, although 1 heterotrimer is thought to be able to translocate proteins. Interacts with the ribosome. Interacts with SecDF, and other proteins may be involved. Interacts with SecA.</text>
</comment>
<dbReference type="PANTHER" id="PTHR33910:SF1">
    <property type="entry name" value="PROTEIN TRANSLOCASE SUBUNIT SECE"/>
    <property type="match status" value="1"/>
</dbReference>
<keyword evidence="7 9" id="KW-0811">Translocation</keyword>
<evidence type="ECO:0000256" key="3">
    <source>
        <dbReference type="ARBA" id="ARBA00022475"/>
    </source>
</evidence>
<dbReference type="GO" id="GO:0009306">
    <property type="term" value="P:protein secretion"/>
    <property type="evidence" value="ECO:0007669"/>
    <property type="project" value="UniProtKB-UniRule"/>
</dbReference>
<dbReference type="RefSeq" id="WP_010052013.1">
    <property type="nucleotide sequence ID" value="NZ_BJOJ01000066.1"/>
</dbReference>
<evidence type="ECO:0000256" key="4">
    <source>
        <dbReference type="ARBA" id="ARBA00022692"/>
    </source>
</evidence>